<dbReference type="InterPro" id="IPR011606">
    <property type="entry name" value="Brnchd-chn_aa_trnsp_permease"/>
</dbReference>
<reference evidence="2 3" key="1">
    <citation type="submission" date="2021-08" db="EMBL/GenBank/DDBJ databases">
        <title>Caldovatus sediminis gen. nov., sp. nov., a moderately thermophilic bacterium isolated from a hot spring.</title>
        <authorList>
            <person name="Hu C.-J."/>
            <person name="Li W.-J."/>
            <person name="Xian W.-D."/>
        </authorList>
    </citation>
    <scope>NUCLEOTIDE SEQUENCE [LARGE SCALE GENOMIC DNA]</scope>
    <source>
        <strain evidence="2 3">SYSU G05006</strain>
    </source>
</reference>
<dbReference type="EMBL" id="JAHZUY010000053">
    <property type="protein sequence ID" value="MBW8270794.1"/>
    <property type="molecule type" value="Genomic_DNA"/>
</dbReference>
<feature type="transmembrane region" description="Helical" evidence="1">
    <location>
        <begin position="71"/>
        <end position="97"/>
    </location>
</feature>
<evidence type="ECO:0000313" key="2">
    <source>
        <dbReference type="EMBL" id="MBW8270794.1"/>
    </source>
</evidence>
<feature type="transmembrane region" description="Helical" evidence="1">
    <location>
        <begin position="20"/>
        <end position="39"/>
    </location>
</feature>
<keyword evidence="1" id="KW-0812">Transmembrane</keyword>
<feature type="transmembrane region" description="Helical" evidence="1">
    <location>
        <begin position="173"/>
        <end position="189"/>
    </location>
</feature>
<feature type="transmembrane region" description="Helical" evidence="1">
    <location>
        <begin position="209"/>
        <end position="233"/>
    </location>
</feature>
<feature type="transmembrane region" description="Helical" evidence="1">
    <location>
        <begin position="46"/>
        <end position="65"/>
    </location>
</feature>
<sequence length="241" mass="23754">MPAEAAPPPRRAASAGVAEAVGAPAVAMAATFLAFGAAVREAGLPIGWALAASWGVYGMPGQIVLVQHATAGAAGVLPAVLGAVAVNARFLPMAIALAPMLAAPRRPRAWSLLGAPFVAITPWAAAMRALPGIAPPGRLPWFLGFGLTSWLIAGAAAAAGHAVAGLLDPATRAALVFANPLYFALLLAADLGRPGVRGALLGGALAAPLALALPAAWGLLAAGLAGGTTAFLLGRGTRRRG</sequence>
<keyword evidence="3" id="KW-1185">Reference proteome</keyword>
<organism evidence="2 3">
    <name type="scientific">Caldovatus aquaticus</name>
    <dbReference type="NCBI Taxonomy" id="2865671"/>
    <lineage>
        <taxon>Bacteria</taxon>
        <taxon>Pseudomonadati</taxon>
        <taxon>Pseudomonadota</taxon>
        <taxon>Alphaproteobacteria</taxon>
        <taxon>Acetobacterales</taxon>
        <taxon>Roseomonadaceae</taxon>
        <taxon>Caldovatus</taxon>
    </lineage>
</organism>
<feature type="transmembrane region" description="Helical" evidence="1">
    <location>
        <begin position="142"/>
        <end position="166"/>
    </location>
</feature>
<keyword evidence="1" id="KW-1133">Transmembrane helix</keyword>
<evidence type="ECO:0000256" key="1">
    <source>
        <dbReference type="SAM" id="Phobius"/>
    </source>
</evidence>
<comment type="caution">
    <text evidence="2">The sequence shown here is derived from an EMBL/GenBank/DDBJ whole genome shotgun (WGS) entry which is preliminary data.</text>
</comment>
<dbReference type="RefSeq" id="WP_220118581.1">
    <property type="nucleotide sequence ID" value="NZ_JAHZUY010000053.1"/>
</dbReference>
<protein>
    <submittedName>
        <fullName evidence="2">AzlC family ABC transporter permease</fullName>
    </submittedName>
</protein>
<keyword evidence="1" id="KW-0472">Membrane</keyword>
<proteinExistence type="predicted"/>
<dbReference type="Proteomes" id="UP001519924">
    <property type="component" value="Unassembled WGS sequence"/>
</dbReference>
<accession>A0ABS7F5F6</accession>
<dbReference type="Pfam" id="PF03591">
    <property type="entry name" value="AzlC"/>
    <property type="match status" value="1"/>
</dbReference>
<evidence type="ECO:0000313" key="3">
    <source>
        <dbReference type="Proteomes" id="UP001519924"/>
    </source>
</evidence>
<gene>
    <name evidence="2" type="ORF">K1J50_15015</name>
</gene>
<feature type="transmembrane region" description="Helical" evidence="1">
    <location>
        <begin position="109"/>
        <end position="130"/>
    </location>
</feature>
<name>A0ABS7F5F6_9PROT</name>